<sequence>MFAIPTPYFASREIYTKQAGGSMKASWQPCRVIGVTKDDDGEPAYIVEYTHDGITYLGTESYVRRSERGNPL</sequence>
<evidence type="ECO:0000313" key="2">
    <source>
        <dbReference type="Proteomes" id="UP000199101"/>
    </source>
</evidence>
<dbReference type="STRING" id="410764.GA0061103_5906"/>
<proteinExistence type="predicted"/>
<dbReference type="AlphaFoldDB" id="A0A1C3WP14"/>
<dbReference type="RefSeq" id="WP_092715652.1">
    <property type="nucleotide sequence ID" value="NZ_FMAG01000006.1"/>
</dbReference>
<dbReference type="OrthoDB" id="8455995at2"/>
<name>A0A1C3WP14_9HYPH</name>
<accession>A0A1C3WP14</accession>
<reference evidence="2" key="1">
    <citation type="submission" date="2016-08" db="EMBL/GenBank/DDBJ databases">
        <authorList>
            <person name="Varghese N."/>
            <person name="Submissions Spin"/>
        </authorList>
    </citation>
    <scope>NUCLEOTIDE SEQUENCE [LARGE SCALE GENOMIC DNA]</scope>
    <source>
        <strain evidence="2">HAMBI 2975</strain>
    </source>
</reference>
<evidence type="ECO:0000313" key="1">
    <source>
        <dbReference type="EMBL" id="SCB41710.1"/>
    </source>
</evidence>
<keyword evidence="2" id="KW-1185">Reference proteome</keyword>
<organism evidence="1 2">
    <name type="scientific">Rhizobium multihospitium</name>
    <dbReference type="NCBI Taxonomy" id="410764"/>
    <lineage>
        <taxon>Bacteria</taxon>
        <taxon>Pseudomonadati</taxon>
        <taxon>Pseudomonadota</taxon>
        <taxon>Alphaproteobacteria</taxon>
        <taxon>Hyphomicrobiales</taxon>
        <taxon>Rhizobiaceae</taxon>
        <taxon>Rhizobium/Agrobacterium group</taxon>
        <taxon>Rhizobium</taxon>
    </lineage>
</organism>
<dbReference type="Proteomes" id="UP000199101">
    <property type="component" value="Unassembled WGS sequence"/>
</dbReference>
<dbReference type="EMBL" id="FMAG01000006">
    <property type="protein sequence ID" value="SCB41710.1"/>
    <property type="molecule type" value="Genomic_DNA"/>
</dbReference>
<protein>
    <submittedName>
        <fullName evidence="1">Uncharacterized protein</fullName>
    </submittedName>
</protein>
<gene>
    <name evidence="1" type="ORF">GA0061103_5906</name>
</gene>